<evidence type="ECO:0008006" key="6">
    <source>
        <dbReference type="Google" id="ProtNLM"/>
    </source>
</evidence>
<protein>
    <recommendedName>
        <fullName evidence="6">Secretion system C-terminal sorting domain-containing protein</fullName>
    </recommendedName>
</protein>
<keyword evidence="5" id="KW-1185">Reference proteome</keyword>
<dbReference type="GO" id="GO:0035591">
    <property type="term" value="F:signaling adaptor activity"/>
    <property type="evidence" value="ECO:0007669"/>
    <property type="project" value="TreeGrafter"/>
</dbReference>
<dbReference type="InterPro" id="IPR001611">
    <property type="entry name" value="Leu-rich_rpt"/>
</dbReference>
<dbReference type="InterPro" id="IPR052574">
    <property type="entry name" value="CDIRP"/>
</dbReference>
<dbReference type="OrthoDB" id="1110367at2"/>
<dbReference type="KEGG" id="tje:TJEJU_0142"/>
<name>A0A238U412_9FLAO</name>
<evidence type="ECO:0000256" key="1">
    <source>
        <dbReference type="ARBA" id="ARBA00022614"/>
    </source>
</evidence>
<evidence type="ECO:0000256" key="2">
    <source>
        <dbReference type="ARBA" id="ARBA00022729"/>
    </source>
</evidence>
<gene>
    <name evidence="4" type="ORF">TJEJU_0142</name>
</gene>
<dbReference type="PROSITE" id="PS51450">
    <property type="entry name" value="LRR"/>
    <property type="match status" value="1"/>
</dbReference>
<dbReference type="InterPro" id="IPR026444">
    <property type="entry name" value="Secre_tail"/>
</dbReference>
<dbReference type="EMBL" id="LT899436">
    <property type="protein sequence ID" value="SNR13949.1"/>
    <property type="molecule type" value="Genomic_DNA"/>
</dbReference>
<organism evidence="4 5">
    <name type="scientific">Tenacibaculum jejuense</name>
    <dbReference type="NCBI Taxonomy" id="584609"/>
    <lineage>
        <taxon>Bacteria</taxon>
        <taxon>Pseudomonadati</taxon>
        <taxon>Bacteroidota</taxon>
        <taxon>Flavobacteriia</taxon>
        <taxon>Flavobacteriales</taxon>
        <taxon>Flavobacteriaceae</taxon>
        <taxon>Tenacibaculum</taxon>
    </lineage>
</organism>
<evidence type="ECO:0000313" key="5">
    <source>
        <dbReference type="Proteomes" id="UP000215214"/>
    </source>
</evidence>
<dbReference type="Gene3D" id="3.80.10.10">
    <property type="entry name" value="Ribonuclease Inhibitor"/>
    <property type="match status" value="1"/>
</dbReference>
<accession>A0A238U412</accession>
<dbReference type="RefSeq" id="WP_095068820.1">
    <property type="nucleotide sequence ID" value="NZ_LT899436.1"/>
</dbReference>
<dbReference type="SUPFAM" id="SSF52058">
    <property type="entry name" value="L domain-like"/>
    <property type="match status" value="1"/>
</dbReference>
<dbReference type="PANTHER" id="PTHR47566">
    <property type="match status" value="1"/>
</dbReference>
<proteinExistence type="predicted"/>
<evidence type="ECO:0000256" key="3">
    <source>
        <dbReference type="ARBA" id="ARBA00022737"/>
    </source>
</evidence>
<dbReference type="AlphaFoldDB" id="A0A238U412"/>
<keyword evidence="2" id="KW-0732">Signal</keyword>
<reference evidence="4 5" key="1">
    <citation type="submission" date="2017-07" db="EMBL/GenBank/DDBJ databases">
        <authorList>
            <person name="Sun Z.S."/>
            <person name="Albrecht U."/>
            <person name="Echele G."/>
            <person name="Lee C.C."/>
        </authorList>
    </citation>
    <scope>NUCLEOTIDE SEQUENCE [LARGE SCALE GENOMIC DNA]</scope>
    <source>
        <strain evidence="5">type strain: KCTC 22618</strain>
    </source>
</reference>
<dbReference type="NCBIfam" id="TIGR04183">
    <property type="entry name" value="Por_Secre_tail"/>
    <property type="match status" value="1"/>
</dbReference>
<dbReference type="PANTHER" id="PTHR47566:SF1">
    <property type="entry name" value="PROTEIN NUD1"/>
    <property type="match status" value="1"/>
</dbReference>
<sequence length="394" mass="43623">MKNRLLLTITILSLKIGFSQIIDFPDANFKSALLQQSPSIDTNNDSEIQISEALATKNIIASAKRISDVTGLEEFKNLERLNLFNNPITSISLTNQTKLKLLDLTFTDITELNLSTNKDLISLAISNTSISKIDVSNLNKLELLNVSRTDLSSIDVSNNLSLLNLEINFTKINSLEISSNSMLEFLSFRDTKISSLDFSLLPNLKSINVSDTKFTSLDFSNNPRLCSLSAKDCSFLEYIIIKNGNNQALAKNQGCSVSYSIGGGSSITSGIFADKGNPNLNFICVDDVSFAQRNFDLIPAQTQLISDCSSLSINEFSYEENIQIFSPVSETLEIQGDLNLKRIEIYNIQGKKVMDSNLDSNEKTVSVGVLPTGFFTALITTLDKRKITRKFLKR</sequence>
<keyword evidence="1" id="KW-0433">Leucine-rich repeat</keyword>
<dbReference type="Proteomes" id="UP000215214">
    <property type="component" value="Chromosome TJEJU"/>
</dbReference>
<keyword evidence="3" id="KW-0677">Repeat</keyword>
<evidence type="ECO:0000313" key="4">
    <source>
        <dbReference type="EMBL" id="SNR13949.1"/>
    </source>
</evidence>
<dbReference type="InterPro" id="IPR032675">
    <property type="entry name" value="LRR_dom_sf"/>
</dbReference>